<sequence length="1344" mass="149898">MPPTPEQLQIDVNQNATPQAPQVVAQIPTPTYVAETPPSMPSPEMWMGGIDQGDNWWNLGSFAAKAGMDIYQNVNNALLTNRRQIAENDINNIQNITLEKPESPDLTPAQLKEWQLGQQRKLSNNTYIALINQGLSSEDATGVLSGKVNPAGLKMYDSDIQNILHLTRYQGQTNAVMQNEVQKYDDLAFENSTIGFQNNNKNSWNANDNTTIDQVIGNYHNSVDDLVSSSGLTMNEILNSDTSKLSLFKKNRHAVVNQLLKENNYDQAVEISFNKQSDLFNETASTIQEKLYESLNRGLITDDEYVTQALDAHTKYEKQNADLSQKMSEAHSIDSDAIIQKQQIEKLKQNPSLTMRIALNQTAQLNFEIGNIEEALTNPNLKYDEVLLLQQEIKNKQVKQFKIVRDTVNAVTGADLNPTYKAAYENFVSMDGKNLQVSANQNIQQVQAKEASEVLNALSNSYQESNILTELLSKYKIKTGGVISKEQFLGVLHITKEQLTPTQQYFYDVLPTNENKINSPLNLVDDKNFEPALISSIRNSIAERFGLPIRNGIIVPRTEFENELAKIIMEAKIGSNTKGTLSSASNAIQGFNKDSENIGNQNKNTQTGNTLAQGYPGVTPDDIQKAGPIAIDNITTQPMSSAGDWAIITAFEPRKDTDVINYLNAEPQNLVSAFESVLKNPTNINRNTTLRDNRKRSAYVNNQTSKTNGVDIKNVEQMRDFINFTLTKISMSDPNSLTYSQETQLDPVILAQEFTQLQQQKANAESLLLKNVQANIQAANSGNADTAVTGTALSYLAGRKQPTALVVNDLLKHAPTGGDIARQVFDEYSKDVLGDTYTSWNWTGFYSGSRVTNTEAMLSLAETSQDDIFFPIITAIWSAGPDSTPETIRAEAEKIYQLGGYRHKTKLDQDGTVRVISSTDIYDKTSVRGTAASMDNMDVDAVVNPAILVGQSFEDIKYRKLLPNLKVLAGNTNHDYLPLDKKNQERYTVSKDNFKDIVRSFMNGSVTRQNLESDSSSMLLIDGLTDLYDKELSPEERQQEALNPNGKLFQWLNLTAGTSPTNKIRDSKASWLNKILLKSDLTGKTAAEIGLNSHSWIGFKKAGTLKAEQESEWKSMESYQGKFITDGNYKNEVNNLLPDNRTTNADGVSYTDVNRGVEVIFYDSNGREKRMPSSISPFKAAANQDSFKELPSDWVDDNKESTWKVWNVTKNEFEKVVISPKTIGYVGEDSRNYQKWDIVDGKLIKTLYHFRGKESKTTELQTLIPIQELKSSPYIPIIRTNDFNGKPVTPAPLAPPAPVVPTQVTPIPVAPAPVETYDEKVAKFKALGYNDEDIRQMNLKKDNK</sequence>
<gene>
    <name evidence="1" type="ORF">UFOVP1192_16</name>
</gene>
<protein>
    <submittedName>
        <fullName evidence="1">Uncharacterized protein</fullName>
    </submittedName>
</protein>
<dbReference type="EMBL" id="LR797151">
    <property type="protein sequence ID" value="CAB4189807.1"/>
    <property type="molecule type" value="Genomic_DNA"/>
</dbReference>
<evidence type="ECO:0000313" key="1">
    <source>
        <dbReference type="EMBL" id="CAB4189807.1"/>
    </source>
</evidence>
<proteinExistence type="predicted"/>
<organism evidence="1">
    <name type="scientific">uncultured Caudovirales phage</name>
    <dbReference type="NCBI Taxonomy" id="2100421"/>
    <lineage>
        <taxon>Viruses</taxon>
        <taxon>Duplodnaviria</taxon>
        <taxon>Heunggongvirae</taxon>
        <taxon>Uroviricota</taxon>
        <taxon>Caudoviricetes</taxon>
        <taxon>Peduoviridae</taxon>
        <taxon>Maltschvirus</taxon>
        <taxon>Maltschvirus maltsch</taxon>
    </lineage>
</organism>
<name>A0A6J5R5E4_9CAUD</name>
<accession>A0A6J5R5E4</accession>
<reference evidence="1" key="1">
    <citation type="submission" date="2020-05" db="EMBL/GenBank/DDBJ databases">
        <authorList>
            <person name="Chiriac C."/>
            <person name="Salcher M."/>
            <person name="Ghai R."/>
            <person name="Kavagutti S V."/>
        </authorList>
    </citation>
    <scope>NUCLEOTIDE SEQUENCE</scope>
</reference>